<dbReference type="GO" id="GO:0051015">
    <property type="term" value="F:actin filament binding"/>
    <property type="evidence" value="ECO:0007669"/>
    <property type="project" value="TreeGrafter"/>
</dbReference>
<dbReference type="Proteomes" id="UP001165082">
    <property type="component" value="Unassembled WGS sequence"/>
</dbReference>
<accession>A0A9W7G8D5</accession>
<feature type="region of interest" description="Disordered" evidence="1">
    <location>
        <begin position="1"/>
        <end position="42"/>
    </location>
</feature>
<dbReference type="InterPro" id="IPR029006">
    <property type="entry name" value="ADF-H/Gelsolin-like_dom_sf"/>
</dbReference>
<protein>
    <recommendedName>
        <fullName evidence="2">ADF-H domain-containing protein</fullName>
    </recommendedName>
</protein>
<dbReference type="EMBL" id="BRXZ01007923">
    <property type="protein sequence ID" value="GMI36002.1"/>
    <property type="molecule type" value="Genomic_DNA"/>
</dbReference>
<dbReference type="GO" id="GO:0030864">
    <property type="term" value="C:cortical actin cytoskeleton"/>
    <property type="evidence" value="ECO:0007669"/>
    <property type="project" value="TreeGrafter"/>
</dbReference>
<dbReference type="Gene3D" id="3.40.20.10">
    <property type="entry name" value="Severin"/>
    <property type="match status" value="1"/>
</dbReference>
<feature type="domain" description="ADF-H" evidence="2">
    <location>
        <begin position="101"/>
        <end position="240"/>
    </location>
</feature>
<evidence type="ECO:0000313" key="4">
    <source>
        <dbReference type="Proteomes" id="UP001165082"/>
    </source>
</evidence>
<dbReference type="OrthoDB" id="20822at2759"/>
<feature type="compositionally biased region" description="Low complexity" evidence="1">
    <location>
        <begin position="1"/>
        <end position="34"/>
    </location>
</feature>
<dbReference type="Pfam" id="PF00241">
    <property type="entry name" value="Cofilin_ADF"/>
    <property type="match status" value="1"/>
</dbReference>
<evidence type="ECO:0000313" key="3">
    <source>
        <dbReference type="EMBL" id="GMI36002.1"/>
    </source>
</evidence>
<sequence>MSELVAETPPAETPAAELAEAPAPAPAEAEPVKATPKRRSSSAAALLGATADEVKRLSAGFGIVEIKAGNTGAGAGGGFGLNAPGTGPKVRSFAGSGGLKGFSVSQECKDAWQKLCDDKDSTHFVLGVYSASGKELELSATGDGRLADFIKAVTENLGDNKIGWGGFRCYGVDDRGNTVSKRAKMVFVQYMPPMAPAMKKAKMGSHKGVAKAAFDKAHMDILVENVEEDLIKDELVKSLQAATGAHKPNGYEFEVDEFVDADYYGRGIGKNAKGESAKGY</sequence>
<evidence type="ECO:0000256" key="1">
    <source>
        <dbReference type="SAM" id="MobiDB-lite"/>
    </source>
</evidence>
<keyword evidence="4" id="KW-1185">Reference proteome</keyword>
<dbReference type="PROSITE" id="PS51263">
    <property type="entry name" value="ADF_H"/>
    <property type="match status" value="1"/>
</dbReference>
<dbReference type="PANTHER" id="PTHR10829:SF25">
    <property type="entry name" value="DREBRIN-LIKE PROTEIN"/>
    <property type="match status" value="1"/>
</dbReference>
<comment type="caution">
    <text evidence="3">The sequence shown here is derived from an EMBL/GenBank/DDBJ whole genome shotgun (WGS) entry which is preliminary data.</text>
</comment>
<name>A0A9W7G8D5_9STRA</name>
<dbReference type="InterPro" id="IPR002108">
    <property type="entry name" value="ADF-H"/>
</dbReference>
<gene>
    <name evidence="3" type="ORF">TrRE_jg8030</name>
</gene>
<reference evidence="3" key="1">
    <citation type="submission" date="2022-07" db="EMBL/GenBank/DDBJ databases">
        <title>Genome analysis of Parmales, a sister group of diatoms, reveals the evolutionary specialization of diatoms from phago-mixotrophs to photoautotrophs.</title>
        <authorList>
            <person name="Ban H."/>
            <person name="Sato S."/>
            <person name="Yoshikawa S."/>
            <person name="Kazumasa Y."/>
            <person name="Nakamura Y."/>
            <person name="Ichinomiya M."/>
            <person name="Saitoh K."/>
            <person name="Sato N."/>
            <person name="Blanc-Mathieu R."/>
            <person name="Endo H."/>
            <person name="Kuwata A."/>
            <person name="Ogata H."/>
        </authorList>
    </citation>
    <scope>NUCLEOTIDE SEQUENCE</scope>
</reference>
<dbReference type="PANTHER" id="PTHR10829">
    <property type="entry name" value="CORTACTIN AND DREBRIN"/>
    <property type="match status" value="1"/>
</dbReference>
<evidence type="ECO:0000259" key="2">
    <source>
        <dbReference type="PROSITE" id="PS51263"/>
    </source>
</evidence>
<dbReference type="GO" id="GO:0005884">
    <property type="term" value="C:actin filament"/>
    <property type="evidence" value="ECO:0007669"/>
    <property type="project" value="TreeGrafter"/>
</dbReference>
<dbReference type="SUPFAM" id="SSF55753">
    <property type="entry name" value="Actin depolymerizing proteins"/>
    <property type="match status" value="1"/>
</dbReference>
<dbReference type="GO" id="GO:0030833">
    <property type="term" value="P:regulation of actin filament polymerization"/>
    <property type="evidence" value="ECO:0007669"/>
    <property type="project" value="TreeGrafter"/>
</dbReference>
<dbReference type="AlphaFoldDB" id="A0A9W7G8D5"/>
<proteinExistence type="predicted"/>
<organism evidence="3 4">
    <name type="scientific">Triparma retinervis</name>
    <dbReference type="NCBI Taxonomy" id="2557542"/>
    <lineage>
        <taxon>Eukaryota</taxon>
        <taxon>Sar</taxon>
        <taxon>Stramenopiles</taxon>
        <taxon>Ochrophyta</taxon>
        <taxon>Bolidophyceae</taxon>
        <taxon>Parmales</taxon>
        <taxon>Triparmaceae</taxon>
        <taxon>Triparma</taxon>
    </lineage>
</organism>